<dbReference type="InterPro" id="IPR036188">
    <property type="entry name" value="FAD/NAD-bd_sf"/>
</dbReference>
<dbReference type="OrthoDB" id="417877at2759"/>
<dbReference type="EMBL" id="JEMN01001111">
    <property type="protein sequence ID" value="KXH47630.1"/>
    <property type="molecule type" value="Genomic_DNA"/>
</dbReference>
<evidence type="ECO:0000313" key="7">
    <source>
        <dbReference type="EMBL" id="KXH47630.1"/>
    </source>
</evidence>
<comment type="caution">
    <text evidence="7">The sequence shown here is derived from an EMBL/GenBank/DDBJ whole genome shotgun (WGS) entry which is preliminary data.</text>
</comment>
<dbReference type="Gene3D" id="3.50.50.60">
    <property type="entry name" value="FAD/NAD(P)-binding domain"/>
    <property type="match status" value="1"/>
</dbReference>
<keyword evidence="3" id="KW-0285">Flavoprotein</keyword>
<evidence type="ECO:0000256" key="5">
    <source>
        <dbReference type="ARBA" id="ARBA00023002"/>
    </source>
</evidence>
<keyword evidence="5" id="KW-0560">Oxidoreductase</keyword>
<dbReference type="SUPFAM" id="SSF54373">
    <property type="entry name" value="FAD-linked reductases, C-terminal domain"/>
    <property type="match status" value="1"/>
</dbReference>
<dbReference type="GO" id="GO:0071949">
    <property type="term" value="F:FAD binding"/>
    <property type="evidence" value="ECO:0007669"/>
    <property type="project" value="InterPro"/>
</dbReference>
<evidence type="ECO:0000256" key="3">
    <source>
        <dbReference type="ARBA" id="ARBA00022630"/>
    </source>
</evidence>
<comment type="cofactor">
    <cofactor evidence="1">
        <name>FAD</name>
        <dbReference type="ChEBI" id="CHEBI:57692"/>
    </cofactor>
</comment>
<dbReference type="InterPro" id="IPR002938">
    <property type="entry name" value="FAD-bd"/>
</dbReference>
<dbReference type="GO" id="GO:0044550">
    <property type="term" value="P:secondary metabolite biosynthetic process"/>
    <property type="evidence" value="ECO:0007669"/>
    <property type="project" value="TreeGrafter"/>
</dbReference>
<evidence type="ECO:0000256" key="2">
    <source>
        <dbReference type="ARBA" id="ARBA00007992"/>
    </source>
</evidence>
<dbReference type="PANTHER" id="PTHR46720:SF3">
    <property type="entry name" value="FAD-BINDING DOMAIN-CONTAINING PROTEIN-RELATED"/>
    <property type="match status" value="1"/>
</dbReference>
<evidence type="ECO:0000256" key="1">
    <source>
        <dbReference type="ARBA" id="ARBA00001974"/>
    </source>
</evidence>
<feature type="domain" description="FAD-binding" evidence="6">
    <location>
        <begin position="449"/>
        <end position="515"/>
    </location>
</feature>
<dbReference type="SUPFAM" id="SSF51905">
    <property type="entry name" value="FAD/NAD(P)-binding domain"/>
    <property type="match status" value="1"/>
</dbReference>
<protein>
    <submittedName>
        <fullName evidence="7">Mannitol 1-phosphate dehydrogenase</fullName>
    </submittedName>
</protein>
<dbReference type="PRINTS" id="PR00420">
    <property type="entry name" value="RNGMNOXGNASE"/>
</dbReference>
<keyword evidence="4" id="KW-0274">FAD</keyword>
<dbReference type="GO" id="GO:0016491">
    <property type="term" value="F:oxidoreductase activity"/>
    <property type="evidence" value="ECO:0007669"/>
    <property type="project" value="UniProtKB-KW"/>
</dbReference>
<evidence type="ECO:0000313" key="8">
    <source>
        <dbReference type="Proteomes" id="UP000070054"/>
    </source>
</evidence>
<proteinExistence type="inferred from homology"/>
<organism evidence="7 8">
    <name type="scientific">Colletotrichum nymphaeae SA-01</name>
    <dbReference type="NCBI Taxonomy" id="1460502"/>
    <lineage>
        <taxon>Eukaryota</taxon>
        <taxon>Fungi</taxon>
        <taxon>Dikarya</taxon>
        <taxon>Ascomycota</taxon>
        <taxon>Pezizomycotina</taxon>
        <taxon>Sordariomycetes</taxon>
        <taxon>Hypocreomycetidae</taxon>
        <taxon>Glomerellales</taxon>
        <taxon>Glomerellaceae</taxon>
        <taxon>Colletotrichum</taxon>
        <taxon>Colletotrichum acutatum species complex</taxon>
    </lineage>
</organism>
<dbReference type="AlphaFoldDB" id="A0A135THJ4"/>
<dbReference type="InterPro" id="IPR051104">
    <property type="entry name" value="FAD_monoxygenase"/>
</dbReference>
<dbReference type="Proteomes" id="UP000070054">
    <property type="component" value="Unassembled WGS sequence"/>
</dbReference>
<accession>A0A135THJ4</accession>
<name>A0A135THJ4_9PEZI</name>
<gene>
    <name evidence="7" type="ORF">CNYM01_10188</name>
</gene>
<keyword evidence="8" id="KW-1185">Reference proteome</keyword>
<evidence type="ECO:0000259" key="6">
    <source>
        <dbReference type="Pfam" id="PF01494"/>
    </source>
</evidence>
<sequence>MRSTIRSPRFPLFSAEMILRIPPMHMWHVCAATRRWPSAYGPLFEAPFPMSKTRDPIGYTRAWEGLSAAGNFQPNEFAHPMGHRCSASVVVRALRHWRNVGRGRGPGGTGSARIIESVIGPSRAAGLGNFALRYHKKFSASIDMAPPEEFCQTPNKPFNVAVVGGGIAGLTLTLQLLQNRIPTTLYEQAPKFGEIGAGVSFGPNALRAMSLISPHVRQAFENQATHNESEDHQDVWFDFRYGQTCNDKNKEGDLIYRQKCETGQTGIHRAHFLDELVKLLPDGVAVFGKRAEKYEDDGKSVLLTFQDGTTARHDAVIACDGIKSRLRSLMLGEDHPASKAVFSGKYAYRGLIPMEEAEKLLGEELAKNAQMYFGRNGHILTFSVAKGKIMNVVAFASAKEWKSDKWVVSVEKEDMIRDFEGWGEKSRQIIQLMQKPDVWALFEHPPSPTYFEGRLCLLGDAAHASTPHKGSGAGMAIEDAYILGNLLGSISDASQLEAAFSTYDKTRRERSQQLVVDSHETGQLYDLEFSEDSEWVADNLSKRMEWIWKYDLTDELERGKKELTKEGSAETRAQL</sequence>
<evidence type="ECO:0000256" key="4">
    <source>
        <dbReference type="ARBA" id="ARBA00022827"/>
    </source>
</evidence>
<reference evidence="7 8" key="1">
    <citation type="submission" date="2014-02" db="EMBL/GenBank/DDBJ databases">
        <title>The genome sequence of Colletotrichum nymphaeae SA-01.</title>
        <authorList>
            <person name="Baroncelli R."/>
            <person name="Thon M.R."/>
        </authorList>
    </citation>
    <scope>NUCLEOTIDE SEQUENCE [LARGE SCALE GENOMIC DNA]</scope>
    <source>
        <strain evidence="7 8">SA-01</strain>
    </source>
</reference>
<comment type="similarity">
    <text evidence="2">Belongs to the paxM FAD-dependent monooxygenase family.</text>
</comment>
<dbReference type="Pfam" id="PF01494">
    <property type="entry name" value="FAD_binding_3"/>
    <property type="match status" value="1"/>
</dbReference>
<dbReference type="PANTHER" id="PTHR46720">
    <property type="entry name" value="HYDROXYLASE, PUTATIVE (AFU_ORTHOLOGUE AFUA_3G01460)-RELATED"/>
    <property type="match status" value="1"/>
</dbReference>
<dbReference type="FunFam" id="3.50.50.60:FF:000153">
    <property type="entry name" value="Salicylate hydroxylase, putative"/>
    <property type="match status" value="1"/>
</dbReference>